<dbReference type="EMBL" id="AFWF01000009">
    <property type="protein sequence ID" value="EGU48585.1"/>
    <property type="molecule type" value="Genomic_DNA"/>
</dbReference>
<dbReference type="GO" id="GO:0016020">
    <property type="term" value="C:membrane"/>
    <property type="evidence" value="ECO:0007669"/>
    <property type="project" value="InterPro"/>
</dbReference>
<dbReference type="InterPro" id="IPR008258">
    <property type="entry name" value="Transglycosylase_SLT_dom_1"/>
</dbReference>
<feature type="signal peptide" evidence="2">
    <location>
        <begin position="1"/>
        <end position="21"/>
    </location>
</feature>
<keyword evidence="5" id="KW-1185">Reference proteome</keyword>
<evidence type="ECO:0000313" key="4">
    <source>
        <dbReference type="EMBL" id="EGU48585.1"/>
    </source>
</evidence>
<evidence type="ECO:0000256" key="1">
    <source>
        <dbReference type="ARBA" id="ARBA00007734"/>
    </source>
</evidence>
<proteinExistence type="inferred from homology"/>
<gene>
    <name evidence="4" type="ORF">VII00023_00275</name>
</gene>
<sequence>MLKSFLFCSLVVGLYAQTVIAGVEDLQAKFESQKQLLSTSFNQQKSQQVDRFEQAKLAYRDSFLNAQKRFSQQWDTPVLSSATTWVSYSEGDKVRRSLDFESGAYTIEVLGDKTQAQIDAIVVQQTERLLSATSSSAIKSDPVLNQIVSNNTPSNTPSNKLFTELDSTVITATKQQSAYRQAQGSKVTTVTMRFPQDKLSQRALQYIPQIKKQAHKWQVDPALIIAIMHTESHFNPVAQSHIPAYGLMQIVPYSAGRDVTRVHQGQERVLSADELFVPDYNIEVGSAYLNILEQRYLNDIADPNTRTFVAISAYNGGVGAVAKHFSGTGSLNKLAQSVNRMSSQQVYHSLVDDFPYKETRDYLKKVESKRQYYAPYF</sequence>
<dbReference type="Proteomes" id="UP000004605">
    <property type="component" value="Unassembled WGS sequence"/>
</dbReference>
<accession>F9RX12</accession>
<dbReference type="RefSeq" id="WP_006710416.1">
    <property type="nucleotide sequence ID" value="NZ_AFWF01000009.1"/>
</dbReference>
<dbReference type="CDD" id="cd16893">
    <property type="entry name" value="LT_MltC_MltE"/>
    <property type="match status" value="1"/>
</dbReference>
<evidence type="ECO:0000313" key="5">
    <source>
        <dbReference type="Proteomes" id="UP000004605"/>
    </source>
</evidence>
<dbReference type="GO" id="GO:0000270">
    <property type="term" value="P:peptidoglycan metabolic process"/>
    <property type="evidence" value="ECO:0007669"/>
    <property type="project" value="InterPro"/>
</dbReference>
<organism evidence="4 5">
    <name type="scientific">Vibrio ichthyoenteri ATCC 700023</name>
    <dbReference type="NCBI Taxonomy" id="870968"/>
    <lineage>
        <taxon>Bacteria</taxon>
        <taxon>Pseudomonadati</taxon>
        <taxon>Pseudomonadota</taxon>
        <taxon>Gammaproteobacteria</taxon>
        <taxon>Vibrionales</taxon>
        <taxon>Vibrionaceae</taxon>
        <taxon>Vibrio</taxon>
    </lineage>
</organism>
<dbReference type="InterPro" id="IPR000189">
    <property type="entry name" value="Transglyc_AS"/>
</dbReference>
<dbReference type="PANTHER" id="PTHR37423">
    <property type="entry name" value="SOLUBLE LYTIC MUREIN TRANSGLYCOSYLASE-RELATED"/>
    <property type="match status" value="1"/>
</dbReference>
<protein>
    <submittedName>
        <fullName evidence="4">Lytic transglycosylase, catalytic</fullName>
    </submittedName>
</protein>
<name>F9RX12_9VIBR</name>
<dbReference type="PANTHER" id="PTHR37423:SF2">
    <property type="entry name" value="MEMBRANE-BOUND LYTIC MUREIN TRANSGLYCOSYLASE C"/>
    <property type="match status" value="1"/>
</dbReference>
<comment type="caution">
    <text evidence="4">The sequence shown here is derived from an EMBL/GenBank/DDBJ whole genome shotgun (WGS) entry which is preliminary data.</text>
</comment>
<feature type="chain" id="PRO_5003393559" evidence="2">
    <location>
        <begin position="22"/>
        <end position="377"/>
    </location>
</feature>
<dbReference type="SUPFAM" id="SSF53955">
    <property type="entry name" value="Lysozyme-like"/>
    <property type="match status" value="1"/>
</dbReference>
<comment type="similarity">
    <text evidence="1">Belongs to the transglycosylase Slt family.</text>
</comment>
<dbReference type="AlphaFoldDB" id="F9RX12"/>
<reference evidence="4 5" key="1">
    <citation type="journal article" date="2012" name="Int. J. Syst. Evol. Microbiol.">
        <title>Vibrio caribbeanicus sp. nov., isolated from the marine sponge Scleritoderma cyanea.</title>
        <authorList>
            <person name="Hoffmann M."/>
            <person name="Monday S.R."/>
            <person name="Allard M.W."/>
            <person name="Strain E.A."/>
            <person name="Whittaker P."/>
            <person name="Naum M."/>
            <person name="McCarthy P.J."/>
            <person name="Lopez J.V."/>
            <person name="Fischer M."/>
            <person name="Brown E.W."/>
        </authorList>
    </citation>
    <scope>NUCLEOTIDE SEQUENCE [LARGE SCALE GENOMIC DNA]</scope>
    <source>
        <strain evidence="4 5">ATCC 700023</strain>
    </source>
</reference>
<dbReference type="Pfam" id="PF01464">
    <property type="entry name" value="SLT"/>
    <property type="match status" value="1"/>
</dbReference>
<dbReference type="InterPro" id="IPR023346">
    <property type="entry name" value="Lysozyme-like_dom_sf"/>
</dbReference>
<dbReference type="GO" id="GO:0008933">
    <property type="term" value="F:peptidoglycan lytic transglycosylase activity"/>
    <property type="evidence" value="ECO:0007669"/>
    <property type="project" value="InterPro"/>
</dbReference>
<evidence type="ECO:0000259" key="3">
    <source>
        <dbReference type="Pfam" id="PF01464"/>
    </source>
</evidence>
<evidence type="ECO:0000256" key="2">
    <source>
        <dbReference type="SAM" id="SignalP"/>
    </source>
</evidence>
<dbReference type="OrthoDB" id="5620293at2"/>
<feature type="domain" description="Transglycosylase SLT" evidence="3">
    <location>
        <begin position="210"/>
        <end position="333"/>
    </location>
</feature>
<keyword evidence="2" id="KW-0732">Signal</keyword>
<dbReference type="PROSITE" id="PS00922">
    <property type="entry name" value="TRANSGLYCOSYLASE"/>
    <property type="match status" value="1"/>
</dbReference>
<dbReference type="Gene3D" id="1.10.530.10">
    <property type="match status" value="1"/>
</dbReference>